<dbReference type="AlphaFoldDB" id="A0A8E2AKN4"/>
<protein>
    <submittedName>
        <fullName evidence="2">Uncharacterized protein</fullName>
    </submittedName>
</protein>
<evidence type="ECO:0000313" key="2">
    <source>
        <dbReference type="EMBL" id="OCH84065.1"/>
    </source>
</evidence>
<dbReference type="Proteomes" id="UP000250043">
    <property type="component" value="Unassembled WGS sequence"/>
</dbReference>
<feature type="compositionally biased region" description="Basic and acidic residues" evidence="1">
    <location>
        <begin position="81"/>
        <end position="96"/>
    </location>
</feature>
<name>A0A8E2AKN4_9APHY</name>
<proteinExistence type="predicted"/>
<evidence type="ECO:0000256" key="1">
    <source>
        <dbReference type="SAM" id="MobiDB-lite"/>
    </source>
</evidence>
<gene>
    <name evidence="2" type="ORF">OBBRIDRAFT_839991</name>
</gene>
<feature type="region of interest" description="Disordered" evidence="1">
    <location>
        <begin position="351"/>
        <end position="377"/>
    </location>
</feature>
<dbReference type="OrthoDB" id="2804421at2759"/>
<accession>A0A8E2AKN4</accession>
<feature type="region of interest" description="Disordered" evidence="1">
    <location>
        <begin position="1"/>
        <end position="22"/>
    </location>
</feature>
<feature type="region of interest" description="Disordered" evidence="1">
    <location>
        <begin position="73"/>
        <end position="96"/>
    </location>
</feature>
<organism evidence="2 3">
    <name type="scientific">Obba rivulosa</name>
    <dbReference type="NCBI Taxonomy" id="1052685"/>
    <lineage>
        <taxon>Eukaryota</taxon>
        <taxon>Fungi</taxon>
        <taxon>Dikarya</taxon>
        <taxon>Basidiomycota</taxon>
        <taxon>Agaricomycotina</taxon>
        <taxon>Agaricomycetes</taxon>
        <taxon>Polyporales</taxon>
        <taxon>Gelatoporiaceae</taxon>
        <taxon>Obba</taxon>
    </lineage>
</organism>
<dbReference type="EMBL" id="KV722731">
    <property type="protein sequence ID" value="OCH84065.1"/>
    <property type="molecule type" value="Genomic_DNA"/>
</dbReference>
<reference evidence="2 3" key="1">
    <citation type="submission" date="2016-07" db="EMBL/GenBank/DDBJ databases">
        <title>Draft genome of the white-rot fungus Obba rivulosa 3A-2.</title>
        <authorList>
            <consortium name="DOE Joint Genome Institute"/>
            <person name="Miettinen O."/>
            <person name="Riley R."/>
            <person name="Acob R."/>
            <person name="Barry K."/>
            <person name="Cullen D."/>
            <person name="De Vries R."/>
            <person name="Hainaut M."/>
            <person name="Hatakka A."/>
            <person name="Henrissat B."/>
            <person name="Hilden K."/>
            <person name="Kuo R."/>
            <person name="Labutti K."/>
            <person name="Lipzen A."/>
            <person name="Makela M.R."/>
            <person name="Sandor L."/>
            <person name="Spatafora J.W."/>
            <person name="Grigoriev I.V."/>
            <person name="Hibbett D.S."/>
        </authorList>
    </citation>
    <scope>NUCLEOTIDE SEQUENCE [LARGE SCALE GENOMIC DNA]</scope>
    <source>
        <strain evidence="2 3">3A-2</strain>
    </source>
</reference>
<sequence>MFSTTTDKDDGVRYGGLGDEDEELERAAAAQTLTWRSGTRSRSASEMGSETYLYATPADADQMVKIRLGASSMKKPRAVRRRDGETTKQKKPKTSDIPERLRTRFCNVMVPLAREYVGTLRPWVNASAAEVQQLYLKTYPQEQGLPEDGVIDLFRTLITFRITDWRSKFGAAALNAVKAIISNNPEDLNSPELIGEYIHFELRDHEKMCPYLWREWRKDRAVRAGKFQSKLILRTFSTHLNVLVSISVSIAPSDKRPVGALILSILAVERALNMWTTGECKVPPGSLGHFSIDYWNDRTEYKNGEYKNNKKASRYFKAVDLLKDQDWDDIFKGARVYCPENTDDASQCDAVATGGSNSDDNLKLVSNHGSEAGDDEL</sequence>
<keyword evidence="3" id="KW-1185">Reference proteome</keyword>
<evidence type="ECO:0000313" key="3">
    <source>
        <dbReference type="Proteomes" id="UP000250043"/>
    </source>
</evidence>
<feature type="compositionally biased region" description="Basic and acidic residues" evidence="1">
    <location>
        <begin position="1"/>
        <end position="12"/>
    </location>
</feature>